<sequence length="322" mass="36188">MRGFLVMKTIVSIILISCGWSSSAEMCRDSFSARATADVVRSVVGAVADESRAEDVFGEVWLNLIIPSNISVKVKNAEYFFNDDRFSAKDSFSFEVTQFFAFPVVVVDPQEVPEWRADLPGDSGKLLKKISRKCSRGEYLCGLECCPNLVQAVQNDFSMKAGGSTINRTTVVKRGNIVYKLQYKPNKENVTSCVYHLSTYDSLQKYTDQKNVKLEYIYYDCPIEEDCCTLSCRSSSRSFLALASILSTERLVDRYFWPFVAVSLFVAFLVVVFCHCRNRKCMAKQMRVSATARSSSDRPLLETPTSDIGCDFSTLPKSIPRA</sequence>
<comment type="caution">
    <text evidence="4">The sequence shown here is derived from an EMBL/GenBank/DDBJ whole genome shotgun (WGS) entry which is preliminary data.</text>
</comment>
<dbReference type="Proteomes" id="UP000835052">
    <property type="component" value="Unassembled WGS sequence"/>
</dbReference>
<evidence type="ECO:0000256" key="1">
    <source>
        <dbReference type="SAM" id="Phobius"/>
    </source>
</evidence>
<keyword evidence="1" id="KW-0812">Transmembrane</keyword>
<accession>A0A8S1H771</accession>
<feature type="domain" description="CX" evidence="3">
    <location>
        <begin position="181"/>
        <end position="233"/>
    </location>
</feature>
<evidence type="ECO:0000259" key="3">
    <source>
        <dbReference type="Pfam" id="PF01705"/>
    </source>
</evidence>
<proteinExistence type="predicted"/>
<name>A0A8S1H771_9PELO</name>
<gene>
    <name evidence="4" type="ORF">CAUJ_LOCUS7252</name>
</gene>
<evidence type="ECO:0000256" key="2">
    <source>
        <dbReference type="SAM" id="SignalP"/>
    </source>
</evidence>
<keyword evidence="5" id="KW-1185">Reference proteome</keyword>
<feature type="chain" id="PRO_5035729976" description="CX domain-containing protein" evidence="2">
    <location>
        <begin position="25"/>
        <end position="322"/>
    </location>
</feature>
<reference evidence="4" key="1">
    <citation type="submission" date="2020-10" db="EMBL/GenBank/DDBJ databases">
        <authorList>
            <person name="Kikuchi T."/>
        </authorList>
    </citation>
    <scope>NUCLEOTIDE SEQUENCE</scope>
    <source>
        <strain evidence="4">NKZ352</strain>
    </source>
</reference>
<organism evidence="4 5">
    <name type="scientific">Caenorhabditis auriculariae</name>
    <dbReference type="NCBI Taxonomy" id="2777116"/>
    <lineage>
        <taxon>Eukaryota</taxon>
        <taxon>Metazoa</taxon>
        <taxon>Ecdysozoa</taxon>
        <taxon>Nematoda</taxon>
        <taxon>Chromadorea</taxon>
        <taxon>Rhabditida</taxon>
        <taxon>Rhabditina</taxon>
        <taxon>Rhabditomorpha</taxon>
        <taxon>Rhabditoidea</taxon>
        <taxon>Rhabditidae</taxon>
        <taxon>Peloderinae</taxon>
        <taxon>Caenorhabditis</taxon>
    </lineage>
</organism>
<keyword evidence="1" id="KW-1133">Transmembrane helix</keyword>
<evidence type="ECO:0000313" key="5">
    <source>
        <dbReference type="Proteomes" id="UP000835052"/>
    </source>
</evidence>
<evidence type="ECO:0000313" key="4">
    <source>
        <dbReference type="EMBL" id="CAD6191333.1"/>
    </source>
</evidence>
<feature type="signal peptide" evidence="2">
    <location>
        <begin position="1"/>
        <end position="24"/>
    </location>
</feature>
<dbReference type="InterPro" id="IPR002619">
    <property type="entry name" value="CX"/>
</dbReference>
<feature type="transmembrane region" description="Helical" evidence="1">
    <location>
        <begin position="255"/>
        <end position="276"/>
    </location>
</feature>
<dbReference type="AlphaFoldDB" id="A0A8S1H771"/>
<dbReference type="Pfam" id="PF01705">
    <property type="entry name" value="CX"/>
    <property type="match status" value="1"/>
</dbReference>
<dbReference type="EMBL" id="CAJGYM010000020">
    <property type="protein sequence ID" value="CAD6191333.1"/>
    <property type="molecule type" value="Genomic_DNA"/>
</dbReference>
<keyword evidence="1" id="KW-0472">Membrane</keyword>
<protein>
    <recommendedName>
        <fullName evidence="3">CX domain-containing protein</fullName>
    </recommendedName>
</protein>
<keyword evidence="2" id="KW-0732">Signal</keyword>